<reference evidence="1" key="1">
    <citation type="submission" date="2019-12" db="EMBL/GenBank/DDBJ databases">
        <title>An insight into the sialome of adult female Ixodes ricinus ticks feeding for 6 days.</title>
        <authorList>
            <person name="Perner J."/>
            <person name="Ribeiro J.M.C."/>
        </authorList>
    </citation>
    <scope>NUCLEOTIDE SEQUENCE</scope>
    <source>
        <strain evidence="1">Semi-engorged</strain>
        <tissue evidence="1">Salivary glands</tissue>
    </source>
</reference>
<dbReference type="AlphaFoldDB" id="A0A6B0V1I0"/>
<sequence length="191" mass="21433">MWQFRHFLAGHYSSPFKHCFVGLMSFERQCNPLSFDRSQCSSSENGLGQESKVETTTDLYERYYRNNSGLCGAQYRNSSFAEPVYNCTLQALPHIVNETWEGIRRNASKSIPDFVKLMCNFSVSMPENFYLVYMGSNGNSDSEEGPSATVKVTEDLITKVEEECTANITGWTTEASTALEPTEAPEPEAIA</sequence>
<name>A0A6B0V1I0_IXORI</name>
<protein>
    <submittedName>
        <fullName evidence="1">Putative anticomplement protein 1</fullName>
    </submittedName>
</protein>
<proteinExistence type="predicted"/>
<organism evidence="1">
    <name type="scientific">Ixodes ricinus</name>
    <name type="common">Common tick</name>
    <name type="synonym">Acarus ricinus</name>
    <dbReference type="NCBI Taxonomy" id="34613"/>
    <lineage>
        <taxon>Eukaryota</taxon>
        <taxon>Metazoa</taxon>
        <taxon>Ecdysozoa</taxon>
        <taxon>Arthropoda</taxon>
        <taxon>Chelicerata</taxon>
        <taxon>Arachnida</taxon>
        <taxon>Acari</taxon>
        <taxon>Parasitiformes</taxon>
        <taxon>Ixodida</taxon>
        <taxon>Ixodoidea</taxon>
        <taxon>Ixodidae</taxon>
        <taxon>Ixodinae</taxon>
        <taxon>Ixodes</taxon>
    </lineage>
</organism>
<dbReference type="EMBL" id="GIFC01013561">
    <property type="protein sequence ID" value="MXU95644.1"/>
    <property type="molecule type" value="Transcribed_RNA"/>
</dbReference>
<evidence type="ECO:0000313" key="1">
    <source>
        <dbReference type="EMBL" id="MXU95644.1"/>
    </source>
</evidence>
<accession>A0A6B0V1I0</accession>